<name>A0A7G6YAY9_9MICO</name>
<dbReference type="Pfam" id="PF04167">
    <property type="entry name" value="DUF402"/>
    <property type="match status" value="1"/>
</dbReference>
<dbReference type="InterPro" id="IPR035930">
    <property type="entry name" value="FomD-like_sf"/>
</dbReference>
<sequence>MSSALRCFQPGERIAIREVRAGRVWTSRPVTVVHDSADQFVSYLEPGTIIDYPVGVEHGRRTFAMWLSGEWELAGREFLAPGMLRIAPSGQPFEVFAPWSAERGVLSWYVNFQEPLTRTPSGFETMDETLDLEVTADLSSWRRKDEDELELAVEMGVYSDADAQRIRAACLAVESGLRSGAVPWDLSWRDWRPPEPGSNPPAT</sequence>
<dbReference type="SUPFAM" id="SSF159234">
    <property type="entry name" value="FomD-like"/>
    <property type="match status" value="1"/>
</dbReference>
<protein>
    <submittedName>
        <fullName evidence="2">DUF402 domain-containing protein</fullName>
    </submittedName>
</protein>
<gene>
    <name evidence="2" type="ORF">F1C12_11305</name>
</gene>
<organism evidence="2 3">
    <name type="scientific">Leifsonia shinshuensis</name>
    <dbReference type="NCBI Taxonomy" id="150026"/>
    <lineage>
        <taxon>Bacteria</taxon>
        <taxon>Bacillati</taxon>
        <taxon>Actinomycetota</taxon>
        <taxon>Actinomycetes</taxon>
        <taxon>Micrococcales</taxon>
        <taxon>Microbacteriaceae</taxon>
        <taxon>Leifsonia</taxon>
    </lineage>
</organism>
<evidence type="ECO:0000313" key="2">
    <source>
        <dbReference type="EMBL" id="QNE35654.1"/>
    </source>
</evidence>
<evidence type="ECO:0000259" key="1">
    <source>
        <dbReference type="Pfam" id="PF04167"/>
    </source>
</evidence>
<accession>A0A7G6YAY9</accession>
<dbReference type="KEGG" id="lse:F1C12_11305"/>
<reference evidence="3" key="1">
    <citation type="submission" date="2019-09" db="EMBL/GenBank/DDBJ databases">
        <title>Antimicrobial potential of Antarctic Bacteria.</title>
        <authorList>
            <person name="Benaud N."/>
            <person name="Edwards R.J."/>
            <person name="Ferrari B.C."/>
        </authorList>
    </citation>
    <scope>NUCLEOTIDE SEQUENCE [LARGE SCALE GENOMIC DNA]</scope>
    <source>
        <strain evidence="3">INR9</strain>
    </source>
</reference>
<feature type="domain" description="DUF402" evidence="1">
    <location>
        <begin position="44"/>
        <end position="179"/>
    </location>
</feature>
<evidence type="ECO:0000313" key="3">
    <source>
        <dbReference type="Proteomes" id="UP000515511"/>
    </source>
</evidence>
<dbReference type="InterPro" id="IPR007295">
    <property type="entry name" value="DUF402"/>
</dbReference>
<dbReference type="EMBL" id="CP043641">
    <property type="protein sequence ID" value="QNE35654.1"/>
    <property type="molecule type" value="Genomic_DNA"/>
</dbReference>
<dbReference type="Proteomes" id="UP000515511">
    <property type="component" value="Chromosome"/>
</dbReference>
<dbReference type="RefSeq" id="WP_185275120.1">
    <property type="nucleotide sequence ID" value="NZ_CP043641.1"/>
</dbReference>
<dbReference type="AlphaFoldDB" id="A0A7G6YAY9"/>
<proteinExistence type="predicted"/>
<dbReference type="Gene3D" id="2.40.380.10">
    <property type="entry name" value="FomD-like"/>
    <property type="match status" value="1"/>
</dbReference>